<keyword evidence="1" id="KW-0812">Transmembrane</keyword>
<gene>
    <name evidence="2" type="ORF">P4H66_08220</name>
</gene>
<keyword evidence="1" id="KW-1133">Transmembrane helix</keyword>
<reference evidence="2 3" key="1">
    <citation type="submission" date="2023-03" db="EMBL/GenBank/DDBJ databases">
        <title>Bacillus Genome Sequencing.</title>
        <authorList>
            <person name="Dunlap C."/>
        </authorList>
    </citation>
    <scope>NUCLEOTIDE SEQUENCE [LARGE SCALE GENOMIC DNA]</scope>
    <source>
        <strain evidence="2 3">BD-525</strain>
    </source>
</reference>
<keyword evidence="3" id="KW-1185">Reference proteome</keyword>
<comment type="caution">
    <text evidence="2">The sequence shown here is derived from an EMBL/GenBank/DDBJ whole genome shotgun (WGS) entry which is preliminary data.</text>
</comment>
<accession>A0ABU6GJC2</accession>
<sequence length="109" mass="12090">MSAQIKVISAISILFVLTVLSLLFIRVTVQPPGNTRVILDHSLQKVITPPCFNSAKVTNNLTESKLSRAEKLQYKPDSTCTEKSLASTKMTLFQILLEKIGAKKGGWDW</sequence>
<dbReference type="Proteomes" id="UP001344632">
    <property type="component" value="Unassembled WGS sequence"/>
</dbReference>
<evidence type="ECO:0000313" key="2">
    <source>
        <dbReference type="EMBL" id="MEC0239841.1"/>
    </source>
</evidence>
<evidence type="ECO:0000313" key="3">
    <source>
        <dbReference type="Proteomes" id="UP001344632"/>
    </source>
</evidence>
<proteinExistence type="predicted"/>
<dbReference type="RefSeq" id="WP_326087100.1">
    <property type="nucleotide sequence ID" value="NZ_JARLKZ010000005.1"/>
</dbReference>
<protein>
    <submittedName>
        <fullName evidence="2">Uncharacterized protein</fullName>
    </submittedName>
</protein>
<dbReference type="EMBL" id="JARLKZ010000005">
    <property type="protein sequence ID" value="MEC0239841.1"/>
    <property type="molecule type" value="Genomic_DNA"/>
</dbReference>
<name>A0ABU6GJC2_9BACL</name>
<evidence type="ECO:0000256" key="1">
    <source>
        <dbReference type="SAM" id="Phobius"/>
    </source>
</evidence>
<keyword evidence="1" id="KW-0472">Membrane</keyword>
<feature type="transmembrane region" description="Helical" evidence="1">
    <location>
        <begin position="7"/>
        <end position="29"/>
    </location>
</feature>
<organism evidence="2 3">
    <name type="scientific">Paenibacillus dokdonensis</name>
    <dbReference type="NCBI Taxonomy" id="2567944"/>
    <lineage>
        <taxon>Bacteria</taxon>
        <taxon>Bacillati</taxon>
        <taxon>Bacillota</taxon>
        <taxon>Bacilli</taxon>
        <taxon>Bacillales</taxon>
        <taxon>Paenibacillaceae</taxon>
        <taxon>Paenibacillus</taxon>
    </lineage>
</organism>